<accession>A0A4R7Z6N0</accession>
<sequence>MNLINVPADFKNIQFVVNEEYEERKKISIYQMFEIIKLDERYEIQYNKLKNKCSMTLTLIIIF</sequence>
<proteinExistence type="predicted"/>
<name>A0A4R7Z6N0_9FIRM</name>
<reference evidence="1 2" key="1">
    <citation type="submission" date="2019-03" db="EMBL/GenBank/DDBJ databases">
        <title>Subsurface microbial communities from deep shales in Ohio and West Virginia, USA.</title>
        <authorList>
            <person name="Wrighton K."/>
        </authorList>
    </citation>
    <scope>NUCLEOTIDE SEQUENCE [LARGE SCALE GENOMIC DNA]</scope>
    <source>
        <strain evidence="1 2">MSL9.2</strain>
    </source>
</reference>
<dbReference type="RefSeq" id="WP_133960266.1">
    <property type="nucleotide sequence ID" value="NZ_QLME01000003.1"/>
</dbReference>
<evidence type="ECO:0000313" key="1">
    <source>
        <dbReference type="EMBL" id="TDW07077.1"/>
    </source>
</evidence>
<dbReference type="AlphaFoldDB" id="A0A4R7Z6N0"/>
<gene>
    <name evidence="1" type="ORF">C8C77_103214</name>
</gene>
<comment type="caution">
    <text evidence="1">The sequence shown here is derived from an EMBL/GenBank/DDBJ whole genome shotgun (WGS) entry which is preliminary data.</text>
</comment>
<protein>
    <submittedName>
        <fullName evidence="1">Uncharacterized protein</fullName>
    </submittedName>
</protein>
<organism evidence="1 2">
    <name type="scientific">Halanaerobium saccharolyticum</name>
    <dbReference type="NCBI Taxonomy" id="43595"/>
    <lineage>
        <taxon>Bacteria</taxon>
        <taxon>Bacillati</taxon>
        <taxon>Bacillota</taxon>
        <taxon>Clostridia</taxon>
        <taxon>Halanaerobiales</taxon>
        <taxon>Halanaerobiaceae</taxon>
        <taxon>Halanaerobium</taxon>
    </lineage>
</organism>
<dbReference type="EMBL" id="SODA01000003">
    <property type="protein sequence ID" value="TDW07077.1"/>
    <property type="molecule type" value="Genomic_DNA"/>
</dbReference>
<evidence type="ECO:0000313" key="2">
    <source>
        <dbReference type="Proteomes" id="UP000294697"/>
    </source>
</evidence>
<dbReference type="Proteomes" id="UP000294697">
    <property type="component" value="Unassembled WGS sequence"/>
</dbReference>